<gene>
    <name evidence="1" type="ORF">MRATA1EN1_LOCUS15483</name>
</gene>
<reference evidence="1" key="1">
    <citation type="submission" date="2023-04" db="EMBL/GenBank/DDBJ databases">
        <authorList>
            <consortium name="ELIXIR-Norway"/>
        </authorList>
    </citation>
    <scope>NUCLEOTIDE SEQUENCE [LARGE SCALE GENOMIC DNA]</scope>
</reference>
<dbReference type="EMBL" id="OX459961">
    <property type="protein sequence ID" value="CAI9166521.1"/>
    <property type="molecule type" value="Genomic_DNA"/>
</dbReference>
<name>A0ABN8Z0S2_RANTA</name>
<organism evidence="1 2">
    <name type="scientific">Rangifer tarandus platyrhynchus</name>
    <name type="common">Svalbard reindeer</name>
    <dbReference type="NCBI Taxonomy" id="3082113"/>
    <lineage>
        <taxon>Eukaryota</taxon>
        <taxon>Metazoa</taxon>
        <taxon>Chordata</taxon>
        <taxon>Craniata</taxon>
        <taxon>Vertebrata</taxon>
        <taxon>Euteleostomi</taxon>
        <taxon>Mammalia</taxon>
        <taxon>Eutheria</taxon>
        <taxon>Laurasiatheria</taxon>
        <taxon>Artiodactyla</taxon>
        <taxon>Ruminantia</taxon>
        <taxon>Pecora</taxon>
        <taxon>Cervidae</taxon>
        <taxon>Odocoileinae</taxon>
        <taxon>Rangifer</taxon>
    </lineage>
</organism>
<accession>A0ABN8Z0S2</accession>
<proteinExistence type="predicted"/>
<evidence type="ECO:0000313" key="2">
    <source>
        <dbReference type="Proteomes" id="UP001176941"/>
    </source>
</evidence>
<dbReference type="Proteomes" id="UP001176941">
    <property type="component" value="Chromosome 25"/>
</dbReference>
<keyword evidence="2" id="KW-1185">Reference proteome</keyword>
<evidence type="ECO:0000313" key="1">
    <source>
        <dbReference type="EMBL" id="CAI9166521.1"/>
    </source>
</evidence>
<protein>
    <submittedName>
        <fullName evidence="1">Uncharacterized protein</fullName>
    </submittedName>
</protein>
<sequence length="102" mass="11717">MSVAYLNEDMFNEIPSCQLYAELVFEQSCLSCCAPLFSMSSVSFWISLCWALGFVLKREFAEGEDESDFILHMEREPTSVDCLLCAGLFMYLYLVYPHHISC</sequence>